<accession>A0AB39MGU6</accession>
<dbReference type="AlphaFoldDB" id="A0AB39MGU6"/>
<dbReference type="EMBL" id="CP163431">
    <property type="protein sequence ID" value="XDQ04251.1"/>
    <property type="molecule type" value="Genomic_DNA"/>
</dbReference>
<evidence type="ECO:0000313" key="1">
    <source>
        <dbReference type="EMBL" id="XDQ04251.1"/>
    </source>
</evidence>
<dbReference type="RefSeq" id="WP_369189888.1">
    <property type="nucleotide sequence ID" value="NZ_CP163431.1"/>
</dbReference>
<gene>
    <name evidence="1" type="ORF">AB5J58_30675</name>
</gene>
<name>A0AB39MGU6_9ACTN</name>
<organism evidence="1">
    <name type="scientific">Streptomyces sp. R08</name>
    <dbReference type="NCBI Taxonomy" id="3238624"/>
    <lineage>
        <taxon>Bacteria</taxon>
        <taxon>Bacillati</taxon>
        <taxon>Actinomycetota</taxon>
        <taxon>Actinomycetes</taxon>
        <taxon>Kitasatosporales</taxon>
        <taxon>Streptomycetaceae</taxon>
        <taxon>Streptomyces</taxon>
    </lineage>
</organism>
<sequence length="107" mass="11681">MNADQLLGLLRQITDPGDPAVRERAADELTDWTRSYSAAEAITLATVLSATAARETSHLALEAQLHAILELTSTGHVEVAHLAHLREIDLAELPAELRDYLADLDRT</sequence>
<proteinExistence type="predicted"/>
<reference evidence="1" key="1">
    <citation type="submission" date="2024-07" db="EMBL/GenBank/DDBJ databases">
        <authorList>
            <person name="Yu S.T."/>
        </authorList>
    </citation>
    <scope>NUCLEOTIDE SEQUENCE</scope>
    <source>
        <strain evidence="1">R08</strain>
    </source>
</reference>
<protein>
    <submittedName>
        <fullName evidence="1">Uncharacterized protein</fullName>
    </submittedName>
</protein>